<reference evidence="1" key="1">
    <citation type="journal article" date="2021" name="IMA Fungus">
        <title>Genomic characterization of three marine fungi, including Emericellopsis atlantica sp. nov. with signatures of a generalist lifestyle and marine biomass degradation.</title>
        <authorList>
            <person name="Hagestad O.C."/>
            <person name="Hou L."/>
            <person name="Andersen J.H."/>
            <person name="Hansen E.H."/>
            <person name="Altermark B."/>
            <person name="Li C."/>
            <person name="Kuhnert E."/>
            <person name="Cox R.J."/>
            <person name="Crous P.W."/>
            <person name="Spatafora J.W."/>
            <person name="Lail K."/>
            <person name="Amirebrahimi M."/>
            <person name="Lipzen A."/>
            <person name="Pangilinan J."/>
            <person name="Andreopoulos W."/>
            <person name="Hayes R.D."/>
            <person name="Ng V."/>
            <person name="Grigoriev I.V."/>
            <person name="Jackson S.A."/>
            <person name="Sutton T.D.S."/>
            <person name="Dobson A.D.W."/>
            <person name="Rama T."/>
        </authorList>
    </citation>
    <scope>NUCLEOTIDE SEQUENCE</scope>
    <source>
        <strain evidence="1">TRa018bII</strain>
    </source>
</reference>
<proteinExistence type="predicted"/>
<gene>
    <name evidence="1" type="ORF">BJ875DRAFT_461340</name>
</gene>
<sequence length="62" mass="7366">MPLPWMFINCLEEGCDWIDMNGFETESKLKIHPKQEHINHFWCPGRGCDRVGTNGWIRMIDM</sequence>
<evidence type="ECO:0000313" key="1">
    <source>
        <dbReference type="EMBL" id="KAG9234494.1"/>
    </source>
</evidence>
<dbReference type="OrthoDB" id="2687452at2759"/>
<comment type="caution">
    <text evidence="1">The sequence shown here is derived from an EMBL/GenBank/DDBJ whole genome shotgun (WGS) entry which is preliminary data.</text>
</comment>
<evidence type="ECO:0000313" key="2">
    <source>
        <dbReference type="Proteomes" id="UP000824998"/>
    </source>
</evidence>
<accession>A0A9P8C5D9</accession>
<dbReference type="EMBL" id="MU251461">
    <property type="protein sequence ID" value="KAG9234494.1"/>
    <property type="molecule type" value="Genomic_DNA"/>
</dbReference>
<keyword evidence="2" id="KW-1185">Reference proteome</keyword>
<name>A0A9P8C5D9_9HELO</name>
<organism evidence="1 2">
    <name type="scientific">Amylocarpus encephaloides</name>
    <dbReference type="NCBI Taxonomy" id="45428"/>
    <lineage>
        <taxon>Eukaryota</taxon>
        <taxon>Fungi</taxon>
        <taxon>Dikarya</taxon>
        <taxon>Ascomycota</taxon>
        <taxon>Pezizomycotina</taxon>
        <taxon>Leotiomycetes</taxon>
        <taxon>Helotiales</taxon>
        <taxon>Helotiales incertae sedis</taxon>
        <taxon>Amylocarpus</taxon>
    </lineage>
</organism>
<dbReference type="Proteomes" id="UP000824998">
    <property type="component" value="Unassembled WGS sequence"/>
</dbReference>
<protein>
    <submittedName>
        <fullName evidence="1">Uncharacterized protein</fullName>
    </submittedName>
</protein>
<dbReference type="AlphaFoldDB" id="A0A9P8C5D9"/>